<evidence type="ECO:0000313" key="1">
    <source>
        <dbReference type="EMBL" id="MDT2513462.1"/>
    </source>
</evidence>
<organism evidence="1 2">
    <name type="scientific">Enterococcus avium</name>
    <name type="common">Streptococcus avium</name>
    <dbReference type="NCBI Taxonomy" id="33945"/>
    <lineage>
        <taxon>Bacteria</taxon>
        <taxon>Bacillati</taxon>
        <taxon>Bacillota</taxon>
        <taxon>Bacilli</taxon>
        <taxon>Lactobacillales</taxon>
        <taxon>Enterococcaceae</taxon>
        <taxon>Enterococcus</taxon>
    </lineage>
</organism>
<dbReference type="InterPro" id="IPR053745">
    <property type="entry name" value="Viral_Tail_Comp_sf"/>
</dbReference>
<dbReference type="Gene3D" id="3.30.2000.30">
    <property type="match status" value="1"/>
</dbReference>
<comment type="caution">
    <text evidence="1">The sequence shown here is derived from an EMBL/GenBank/DDBJ whole genome shotgun (WGS) entry which is preliminary data.</text>
</comment>
<protein>
    <submittedName>
        <fullName evidence="1">DUF3168 domain-containing protein</fullName>
    </submittedName>
</protein>
<evidence type="ECO:0000313" key="2">
    <source>
        <dbReference type="Proteomes" id="UP001264335"/>
    </source>
</evidence>
<reference evidence="1 2" key="1">
    <citation type="submission" date="2023-03" db="EMBL/GenBank/DDBJ databases">
        <authorList>
            <person name="Shen W."/>
            <person name="Cai J."/>
        </authorList>
    </citation>
    <scope>NUCLEOTIDE SEQUENCE [LARGE SCALE GENOMIC DNA]</scope>
    <source>
        <strain evidence="1 2">Y2</strain>
    </source>
</reference>
<dbReference type="AlphaFoldDB" id="A0ABD5F4V7"/>
<dbReference type="RefSeq" id="WP_144319138.1">
    <property type="nucleotide sequence ID" value="NZ_JARPWI010000010.1"/>
</dbReference>
<dbReference type="Proteomes" id="UP001264335">
    <property type="component" value="Unassembled WGS sequence"/>
</dbReference>
<accession>A0ABD5F4V7</accession>
<dbReference type="EMBL" id="JARPWY010000007">
    <property type="protein sequence ID" value="MDT2513462.1"/>
    <property type="molecule type" value="Genomic_DNA"/>
</dbReference>
<sequence>MMIKQPDQELYDEVFKICQGLGYNVFTYLPPDKTPYPFVYIGESQELPTATKSILFGTIQLSIHIYGLHTKRKQVSDMKGAIMHELRTFRQSENFNWKILNNNTQPQMLQDTTTNTALWHCVIPLEMRFY</sequence>
<gene>
    <name evidence="1" type="ORF">P7D79_04350</name>
</gene>
<name>A0ABD5F4V7_ENTAV</name>
<proteinExistence type="predicted"/>